<dbReference type="OrthoDB" id="4571118at2"/>
<accession>A0A9X7JUA7</accession>
<evidence type="ECO:0000313" key="3">
    <source>
        <dbReference type="Proteomes" id="UP000242427"/>
    </source>
</evidence>
<dbReference type="InterPro" id="IPR029063">
    <property type="entry name" value="SAM-dependent_MTases_sf"/>
</dbReference>
<sequence length="222" mass="24663">MTSGYYDYDAYAAELTDLLQGRRDVLELGVGTGLVCERLLRCRTDGLHLTGLDHTESMLAQARARLGERVQLLNQDIQRLDLPASFDGAFSVGGVWAHYRTGAETPLGSHLPDHEGNVNALRRLHAALRPGAVLLIAVQRPHDDYEHVLPNGLVYEQTVKALSGDRLVKDYCLRQDRRVVAHQQCVFRVLAESRGKALLQECGFRFTGVSPKGNFYAYAKSS</sequence>
<evidence type="ECO:0000259" key="1">
    <source>
        <dbReference type="Pfam" id="PF13649"/>
    </source>
</evidence>
<organism evidence="2 3">
    <name type="scientific">Streptosporangium nondiastaticum</name>
    <dbReference type="NCBI Taxonomy" id="35764"/>
    <lineage>
        <taxon>Bacteria</taxon>
        <taxon>Bacillati</taxon>
        <taxon>Actinomycetota</taxon>
        <taxon>Actinomycetes</taxon>
        <taxon>Streptosporangiales</taxon>
        <taxon>Streptosporangiaceae</taxon>
        <taxon>Streptosporangium</taxon>
    </lineage>
</organism>
<dbReference type="EMBL" id="PXWG01000007">
    <property type="protein sequence ID" value="PSJ29789.1"/>
    <property type="molecule type" value="Genomic_DNA"/>
</dbReference>
<keyword evidence="3" id="KW-1185">Reference proteome</keyword>
<dbReference type="PANTHER" id="PTHR43591:SF110">
    <property type="entry name" value="RHODANESE DOMAIN-CONTAINING PROTEIN"/>
    <property type="match status" value="1"/>
</dbReference>
<keyword evidence="2" id="KW-0808">Transferase</keyword>
<dbReference type="GO" id="GO:0032259">
    <property type="term" value="P:methylation"/>
    <property type="evidence" value="ECO:0007669"/>
    <property type="project" value="UniProtKB-KW"/>
</dbReference>
<dbReference type="PANTHER" id="PTHR43591">
    <property type="entry name" value="METHYLTRANSFERASE"/>
    <property type="match status" value="1"/>
</dbReference>
<dbReference type="GO" id="GO:0008168">
    <property type="term" value="F:methyltransferase activity"/>
    <property type="evidence" value="ECO:0007669"/>
    <property type="project" value="UniProtKB-KW"/>
</dbReference>
<comment type="caution">
    <text evidence="2">The sequence shown here is derived from an EMBL/GenBank/DDBJ whole genome shotgun (WGS) entry which is preliminary data.</text>
</comment>
<keyword evidence="2" id="KW-0489">Methyltransferase</keyword>
<dbReference type="Pfam" id="PF13649">
    <property type="entry name" value="Methyltransf_25"/>
    <property type="match status" value="1"/>
</dbReference>
<protein>
    <submittedName>
        <fullName evidence="2">Class I SAM-dependent methyltransferase</fullName>
    </submittedName>
</protein>
<proteinExistence type="predicted"/>
<reference evidence="2 3" key="1">
    <citation type="submission" date="2018-03" db="EMBL/GenBank/DDBJ databases">
        <title>Chitinolytic properties of Streptosporangium nondiastaticum TBG75A20.</title>
        <authorList>
            <person name="Gayathri V."/>
            <person name="Shiburaj S."/>
        </authorList>
    </citation>
    <scope>NUCLEOTIDE SEQUENCE [LARGE SCALE GENOMIC DNA]</scope>
    <source>
        <strain evidence="2 3">TBG75A20</strain>
    </source>
</reference>
<feature type="domain" description="Methyltransferase" evidence="1">
    <location>
        <begin position="25"/>
        <end position="99"/>
    </location>
</feature>
<gene>
    <name evidence="2" type="ORF">B7P34_05700</name>
</gene>
<dbReference type="CDD" id="cd02440">
    <property type="entry name" value="AdoMet_MTases"/>
    <property type="match status" value="1"/>
</dbReference>
<dbReference type="Gene3D" id="3.40.50.150">
    <property type="entry name" value="Vaccinia Virus protein VP39"/>
    <property type="match status" value="1"/>
</dbReference>
<dbReference type="AlphaFoldDB" id="A0A9X7JUA7"/>
<dbReference type="InterPro" id="IPR041698">
    <property type="entry name" value="Methyltransf_25"/>
</dbReference>
<evidence type="ECO:0000313" key="2">
    <source>
        <dbReference type="EMBL" id="PSJ29789.1"/>
    </source>
</evidence>
<name>A0A9X7JUA7_9ACTN</name>
<dbReference type="Proteomes" id="UP000242427">
    <property type="component" value="Unassembled WGS sequence"/>
</dbReference>
<dbReference type="SUPFAM" id="SSF53335">
    <property type="entry name" value="S-adenosyl-L-methionine-dependent methyltransferases"/>
    <property type="match status" value="1"/>
</dbReference>